<dbReference type="GO" id="GO:0005737">
    <property type="term" value="C:cytoplasm"/>
    <property type="evidence" value="ECO:0007669"/>
    <property type="project" value="UniProtKB-SubCell"/>
</dbReference>
<dbReference type="NCBIfam" id="TIGR00125">
    <property type="entry name" value="cyt_tran_rel"/>
    <property type="match status" value="1"/>
</dbReference>
<evidence type="ECO:0000256" key="4">
    <source>
        <dbReference type="ARBA" id="ARBA00022695"/>
    </source>
</evidence>
<reference evidence="8 10" key="1">
    <citation type="journal article" date="2016" name="ISME J.">
        <title>Chasing the elusive Euryarchaeota class WSA2: genomes reveal a uniquely fastidious methyl-reducing methanogen.</title>
        <authorList>
            <person name="Nobu M.K."/>
            <person name="Narihiro T."/>
            <person name="Kuroda K."/>
            <person name="Mei R."/>
            <person name="Liu W.T."/>
        </authorList>
    </citation>
    <scope>NUCLEOTIDE SEQUENCE [LARGE SCALE GENOMIC DNA]</scope>
    <source>
        <strain evidence="8">ADurb1013_Bin02101</strain>
        <strain evidence="9">ADurb1213_Bin02801</strain>
    </source>
</reference>
<dbReference type="EMBL" id="LNJB01000004">
    <property type="protein sequence ID" value="KYC55033.1"/>
    <property type="molecule type" value="Genomic_DNA"/>
</dbReference>
<dbReference type="PANTHER" id="PTHR21342">
    <property type="entry name" value="PHOSPHOPANTETHEINE ADENYLYLTRANSFERASE"/>
    <property type="match status" value="1"/>
</dbReference>
<evidence type="ECO:0000256" key="6">
    <source>
        <dbReference type="HAMAP-Rule" id="MF_00243"/>
    </source>
</evidence>
<keyword evidence="6" id="KW-0963">Cytoplasm</keyword>
<feature type="domain" description="Cytidyltransferase-like" evidence="7">
    <location>
        <begin position="5"/>
        <end position="71"/>
    </location>
</feature>
<dbReference type="InterPro" id="IPR006418">
    <property type="entry name" value="NMN_Atrans_arc"/>
</dbReference>
<keyword evidence="5 6" id="KW-0520">NAD</keyword>
<dbReference type="EMBL" id="LNJE01000006">
    <property type="protein sequence ID" value="KYC58014.1"/>
    <property type="molecule type" value="Genomic_DNA"/>
</dbReference>
<dbReference type="NCBIfam" id="NF002243">
    <property type="entry name" value="PRK01153.1"/>
    <property type="match status" value="1"/>
</dbReference>
<dbReference type="PANTHER" id="PTHR21342:SF0">
    <property type="entry name" value="BIFUNCTIONAL NMN ADENYLYLTRANSFERASE_NUDIX HYDROLASE"/>
    <property type="match status" value="1"/>
</dbReference>
<evidence type="ECO:0000256" key="5">
    <source>
        <dbReference type="ARBA" id="ARBA00023027"/>
    </source>
</evidence>
<keyword evidence="6" id="KW-0067">ATP-binding</keyword>
<accession>A0A150JI98</accession>
<keyword evidence="4 6" id="KW-0548">Nucleotidyltransferase</keyword>
<comment type="catalytic activity">
    <reaction evidence="6">
        <text>beta-nicotinamide D-ribonucleotide + ATP + H(+) = diphosphate + NAD(+)</text>
        <dbReference type="Rhea" id="RHEA:21360"/>
        <dbReference type="ChEBI" id="CHEBI:14649"/>
        <dbReference type="ChEBI" id="CHEBI:15378"/>
        <dbReference type="ChEBI" id="CHEBI:30616"/>
        <dbReference type="ChEBI" id="CHEBI:33019"/>
        <dbReference type="ChEBI" id="CHEBI:57540"/>
        <dbReference type="EC" id="2.7.7.1"/>
    </reaction>
</comment>
<name>A0A150JI98_9EURY</name>
<comment type="similarity">
    <text evidence="1 6">Belongs to the archaeal NMN adenylyltransferase family.</text>
</comment>
<dbReference type="InterPro" id="IPR014729">
    <property type="entry name" value="Rossmann-like_a/b/a_fold"/>
</dbReference>
<dbReference type="AlphaFoldDB" id="A0A150JI98"/>
<keyword evidence="3 6" id="KW-0808">Transferase</keyword>
<accession>A0A150JCR2</accession>
<dbReference type="InterPro" id="IPR004821">
    <property type="entry name" value="Cyt_trans-like"/>
</dbReference>
<dbReference type="Gene3D" id="3.40.50.620">
    <property type="entry name" value="HUPs"/>
    <property type="match status" value="1"/>
</dbReference>
<comment type="subcellular location">
    <subcellularLocation>
        <location evidence="6">Cytoplasm</location>
    </subcellularLocation>
</comment>
<gene>
    <name evidence="8" type="ORF">AN188_00468</name>
    <name evidence="9" type="ORF">APG09_00725</name>
</gene>
<dbReference type="SUPFAM" id="SSF52374">
    <property type="entry name" value="Nucleotidylyl transferase"/>
    <property type="match status" value="1"/>
</dbReference>
<accession>A0A150JMC4</accession>
<dbReference type="GO" id="GO:0005524">
    <property type="term" value="F:ATP binding"/>
    <property type="evidence" value="ECO:0007669"/>
    <property type="project" value="UniProtKB-KW"/>
</dbReference>
<comment type="caution">
    <text evidence="8">The sequence shown here is derived from an EMBL/GenBank/DDBJ whole genome shotgun (WGS) entry which is preliminary data.</text>
</comment>
<dbReference type="GO" id="GO:0000309">
    <property type="term" value="F:nicotinamide-nucleotide adenylyltransferase activity"/>
    <property type="evidence" value="ECO:0007669"/>
    <property type="project" value="UniProtKB-UniRule"/>
</dbReference>
<dbReference type="HAMAP" id="MF_00243">
    <property type="entry name" value="NMN_adenylyltr"/>
    <property type="match status" value="1"/>
</dbReference>
<evidence type="ECO:0000256" key="1">
    <source>
        <dbReference type="ARBA" id="ARBA00010124"/>
    </source>
</evidence>
<organism evidence="8 10">
    <name type="scientific">Candidatus Methanofastidiosum methylothiophilum</name>
    <dbReference type="NCBI Taxonomy" id="1705564"/>
    <lineage>
        <taxon>Archaea</taxon>
        <taxon>Methanobacteriati</taxon>
        <taxon>Methanobacteriota</taxon>
        <taxon>Stenosarchaea group</taxon>
        <taxon>Candidatus Methanofastidiosia</taxon>
        <taxon>Candidatus Methanofastidiosales</taxon>
        <taxon>Candidatus Methanofastidiosaceae</taxon>
        <taxon>Candidatus Methanofastidiosum</taxon>
    </lineage>
</organism>
<evidence type="ECO:0000313" key="8">
    <source>
        <dbReference type="EMBL" id="KYC55033.1"/>
    </source>
</evidence>
<sequence length="176" mass="20720">MGRGLYIGRFQPFHNGHYMVIKDILKNEDEVIVCVAASQLSYTISNPFSSGERIEMILRSLKELRNRVIVLSSPNMESNSLWVDNIIDTFPSFEKVYTNNNLVRLLWEKRGYKTSEVKFYQKDELNGTSIRKRISMNQKWDNLVPPETNKYIQEINGENRIREILKIEEKLREGIF</sequence>
<evidence type="ECO:0000256" key="3">
    <source>
        <dbReference type="ARBA" id="ARBA00022679"/>
    </source>
</evidence>
<evidence type="ECO:0000256" key="2">
    <source>
        <dbReference type="ARBA" id="ARBA00022642"/>
    </source>
</evidence>
<keyword evidence="6" id="KW-0547">Nucleotide-binding</keyword>
<dbReference type="EC" id="2.7.7.1" evidence="6"/>
<proteinExistence type="inferred from homology"/>
<dbReference type="GO" id="GO:0009435">
    <property type="term" value="P:NAD+ biosynthetic process"/>
    <property type="evidence" value="ECO:0007669"/>
    <property type="project" value="UniProtKB-UniRule"/>
</dbReference>
<evidence type="ECO:0000313" key="10">
    <source>
        <dbReference type="Proteomes" id="UP000092420"/>
    </source>
</evidence>
<evidence type="ECO:0000313" key="9">
    <source>
        <dbReference type="EMBL" id="KYC58014.1"/>
    </source>
</evidence>
<dbReference type="UniPathway" id="UPA00253">
    <property type="reaction ID" value="UER00600"/>
</dbReference>
<dbReference type="Proteomes" id="UP000092420">
    <property type="component" value="Unassembled WGS sequence"/>
</dbReference>
<dbReference type="Pfam" id="PF01467">
    <property type="entry name" value="CTP_transf_like"/>
    <property type="match status" value="1"/>
</dbReference>
<keyword evidence="2 6" id="KW-0662">Pyridine nucleotide biosynthesis</keyword>
<comment type="pathway">
    <text evidence="6">Cofactor biosynthesis; NAD(+) biosynthesis; NAD(+) from nicotinamide D-ribonucleotide: step 1/1.</text>
</comment>
<protein>
    <recommendedName>
        <fullName evidence="6">Nicotinamide-nucleotide adenylyltransferase</fullName>
        <ecNumber evidence="6">2.7.7.1</ecNumber>
    </recommendedName>
    <alternativeName>
        <fullName evidence="6">NAD(+) diphosphorylase</fullName>
    </alternativeName>
    <alternativeName>
        <fullName evidence="6">NAD(+) pyrophosphorylase</fullName>
    </alternativeName>
    <alternativeName>
        <fullName evidence="6">NMN adenylyltransferase</fullName>
    </alternativeName>
</protein>
<evidence type="ECO:0000259" key="7">
    <source>
        <dbReference type="Pfam" id="PF01467"/>
    </source>
</evidence>